<dbReference type="EMBL" id="CAJZBQ010000017">
    <property type="protein sequence ID" value="CAG9316886.1"/>
    <property type="molecule type" value="Genomic_DNA"/>
</dbReference>
<protein>
    <submittedName>
        <fullName evidence="1">Uncharacterized protein</fullName>
    </submittedName>
</protein>
<keyword evidence="2" id="KW-1185">Reference proteome</keyword>
<dbReference type="Proteomes" id="UP001162131">
    <property type="component" value="Unassembled WGS sequence"/>
</dbReference>
<accession>A0AAU9IYW9</accession>
<comment type="caution">
    <text evidence="1">The sequence shown here is derived from an EMBL/GenBank/DDBJ whole genome shotgun (WGS) entry which is preliminary data.</text>
</comment>
<proteinExistence type="predicted"/>
<reference evidence="1" key="1">
    <citation type="submission" date="2021-09" db="EMBL/GenBank/DDBJ databases">
        <authorList>
            <consortium name="AG Swart"/>
            <person name="Singh M."/>
            <person name="Singh A."/>
            <person name="Seah K."/>
            <person name="Emmerich C."/>
        </authorList>
    </citation>
    <scope>NUCLEOTIDE SEQUENCE</scope>
    <source>
        <strain evidence="1">ATCC30299</strain>
    </source>
</reference>
<organism evidence="1 2">
    <name type="scientific">Blepharisma stoltei</name>
    <dbReference type="NCBI Taxonomy" id="1481888"/>
    <lineage>
        <taxon>Eukaryota</taxon>
        <taxon>Sar</taxon>
        <taxon>Alveolata</taxon>
        <taxon>Ciliophora</taxon>
        <taxon>Postciliodesmatophora</taxon>
        <taxon>Heterotrichea</taxon>
        <taxon>Heterotrichida</taxon>
        <taxon>Blepharismidae</taxon>
        <taxon>Blepharisma</taxon>
    </lineage>
</organism>
<sequence length="416" mass="48662">MPINLPYGLSIDIDKLWSSDSKLKYLWSHSIRKNAANAKCFVFRVNGRFCYANAKLEITPNINNQSLSLFREWENGGDDVAEWQKKAEKVTTYLKSHFKPWTSKEDRKKLKLYVPEAILKDQNSVRKLFRTILGRDNRLYSLFEPIRPRVPLIFYIADKFKSPLCDFYYQIFSGYHSVKAEFDALPPQIIETYRKAYKLDKLRYESEVMKCSNVKYLNFLSDGLSPAEVYKSYTGPLSAQSENCIVWKFSLFLSIKIENLIDALIVNLKEFNWCGYHNMKKEQVLQYAINKFIKNYPNNENEQIMHYTVCLELVLENYPELCIIEQSILHLESWCEAEDDSMEMIDFANMSLSSPYMCAKLGRGIKAKLYEIEDILLKGSCTKYSLWVDDYKFILSNIMNITELPEPDNNPSIPLN</sequence>
<name>A0AAU9IYW9_9CILI</name>
<evidence type="ECO:0000313" key="2">
    <source>
        <dbReference type="Proteomes" id="UP001162131"/>
    </source>
</evidence>
<evidence type="ECO:0000313" key="1">
    <source>
        <dbReference type="EMBL" id="CAG9316886.1"/>
    </source>
</evidence>
<gene>
    <name evidence="1" type="ORF">BSTOLATCC_MIC17518</name>
</gene>
<dbReference type="AlphaFoldDB" id="A0AAU9IYW9"/>